<dbReference type="EMBL" id="VUOC01000004">
    <property type="protein sequence ID" value="KAA2239114.1"/>
    <property type="molecule type" value="Genomic_DNA"/>
</dbReference>
<evidence type="ECO:0000256" key="1">
    <source>
        <dbReference type="ARBA" id="ARBA00022737"/>
    </source>
</evidence>
<organism evidence="5 6">
    <name type="scientific">Chitinophaga agrisoli</name>
    <dbReference type="NCBI Taxonomy" id="2607653"/>
    <lineage>
        <taxon>Bacteria</taxon>
        <taxon>Pseudomonadati</taxon>
        <taxon>Bacteroidota</taxon>
        <taxon>Chitinophagia</taxon>
        <taxon>Chitinophagales</taxon>
        <taxon>Chitinophagaceae</taxon>
        <taxon>Chitinophaga</taxon>
    </lineage>
</organism>
<evidence type="ECO:0000256" key="2">
    <source>
        <dbReference type="ARBA" id="ARBA00022803"/>
    </source>
</evidence>
<reference evidence="5 6" key="2">
    <citation type="submission" date="2019-09" db="EMBL/GenBank/DDBJ databases">
        <authorList>
            <person name="Jin C."/>
        </authorList>
    </citation>
    <scope>NUCLEOTIDE SEQUENCE [LARGE SCALE GENOMIC DNA]</scope>
    <source>
        <strain evidence="5 6">BN140078</strain>
    </source>
</reference>
<dbReference type="InterPro" id="IPR019734">
    <property type="entry name" value="TPR_rpt"/>
</dbReference>
<dbReference type="Gene3D" id="3.40.50.300">
    <property type="entry name" value="P-loop containing nucleotide triphosphate hydrolases"/>
    <property type="match status" value="1"/>
</dbReference>
<keyword evidence="4" id="KW-1133">Transmembrane helix</keyword>
<comment type="caution">
    <text evidence="5">The sequence shown here is derived from an EMBL/GenBank/DDBJ whole genome shotgun (WGS) entry which is preliminary data.</text>
</comment>
<dbReference type="InterPro" id="IPR036390">
    <property type="entry name" value="WH_DNA-bd_sf"/>
</dbReference>
<keyword evidence="2 3" id="KW-0802">TPR repeat</keyword>
<evidence type="ECO:0000256" key="4">
    <source>
        <dbReference type="SAM" id="Phobius"/>
    </source>
</evidence>
<dbReference type="Gene3D" id="1.25.40.10">
    <property type="entry name" value="Tetratricopeptide repeat domain"/>
    <property type="match status" value="2"/>
</dbReference>
<reference evidence="5 6" key="1">
    <citation type="submission" date="2019-09" db="EMBL/GenBank/DDBJ databases">
        <title>Chitinophaga ginsengihumi sp. nov., isolated from soil of ginseng rhizosphere.</title>
        <authorList>
            <person name="Lee J."/>
        </authorList>
    </citation>
    <scope>NUCLEOTIDE SEQUENCE [LARGE SCALE GENOMIC DNA]</scope>
    <source>
        <strain evidence="5 6">BN140078</strain>
    </source>
</reference>
<feature type="repeat" description="TPR" evidence="3">
    <location>
        <begin position="488"/>
        <end position="521"/>
    </location>
</feature>
<keyword evidence="4" id="KW-0812">Transmembrane</keyword>
<dbReference type="InterPro" id="IPR006597">
    <property type="entry name" value="Sel1-like"/>
</dbReference>
<evidence type="ECO:0000256" key="3">
    <source>
        <dbReference type="PROSITE-ProRule" id="PRU00339"/>
    </source>
</evidence>
<name>A0A5B2VJU8_9BACT</name>
<sequence>MRRDYDILLKNNSGAKSKAGLIEGFVVRLGEYERLLSLARKALANNSPYNLIVIGPKGSGKTTLLHRLKYGIEDEGLSSSFLLVMFKEEQYNIVDTLTLWLRVIEYGEDWFDWPQLVREANVLRNTRKVNGRDILALITQQLKNDSKRLIIFVENINELFKKLGTEGQQQIDDLATEGLINFVGSSTAASDGYIDFHDEKFAYFDKLVLSGLNQQECEHLLMRIGREYGKEHEIETILKNHPGRVEALRRLTGGVPRIIVYLFQIFLDNAAGRAMRDLYKLVDDLTDLYKGELNRLSTQQLQVVDVLAKNWDAIAVKEIAGDTMIESKNISSILSALERFSVVERVKMEGKNKLYRIKDRFLNIWYLMRHGRRAERENVKWLVRFFDIWCDEDELVRRVNEYLNELKEGTLDAETAIDMGNTYLSCKKLPATVKYSLFDESQKVLPQRVARTLRLSAQDLYSQIDELIKLGKGDEAKLALERIGNKDPAYYPVKAYLHMELAEFEMAVESFKKFLEINPVDGKASLTLGLLYDDFLDDPITAEQYFDIALKAKHFYAAARLGDIAYYIHKDIEQAERYHRLAIKKKFKESYAQLWAIFDKEGEYEKALELSLEEVGKGMLGAYTRLGKAYRRLKMDSEAEAVFEIAMKSGELEAIDNLAFLQLGKPEPDLDSAEALFKKGVENKSPNGHFHLGSFYLYERKDMERAEEIWMKGVAAGDRQSAHRLGHYFDETGDYEKSDIYFLEAIRLGFTGAIFCIVAAIYRRRRSDKKGIALQLLRDHEAEVNKSTPQGIIWYAIILLWNNFQAEALEKFKSTYPKIKYILDDDDDDDEREEDLATIAQLMTDFMIHMLARREYAECLQLFEESYDGVDLKVILKPVYFMLMEEMKDKFPNEYLKAGTELQDTIIEIRQKTNALINELNYN</sequence>
<keyword evidence="6" id="KW-1185">Reference proteome</keyword>
<dbReference type="PANTHER" id="PTHR45586">
    <property type="entry name" value="TPR REPEAT-CONTAINING PROTEIN PA4667"/>
    <property type="match status" value="1"/>
</dbReference>
<evidence type="ECO:0000313" key="6">
    <source>
        <dbReference type="Proteomes" id="UP000324611"/>
    </source>
</evidence>
<dbReference type="PANTHER" id="PTHR45586:SF1">
    <property type="entry name" value="LIPOPOLYSACCHARIDE ASSEMBLY PROTEIN B"/>
    <property type="match status" value="1"/>
</dbReference>
<dbReference type="AlphaFoldDB" id="A0A5B2VJU8"/>
<proteinExistence type="predicted"/>
<keyword evidence="4" id="KW-0472">Membrane</keyword>
<protein>
    <submittedName>
        <fullName evidence="5">Uncharacterized protein</fullName>
    </submittedName>
</protein>
<feature type="transmembrane region" description="Helical" evidence="4">
    <location>
        <begin position="740"/>
        <end position="762"/>
    </location>
</feature>
<accession>A0A5B2VJU8</accession>
<dbReference type="SUPFAM" id="SSF46785">
    <property type="entry name" value="Winged helix' DNA-binding domain"/>
    <property type="match status" value="1"/>
</dbReference>
<dbReference type="InterPro" id="IPR051012">
    <property type="entry name" value="CellSynth/LPSAsmb/PSIAsmb"/>
</dbReference>
<dbReference type="SUPFAM" id="SSF52540">
    <property type="entry name" value="P-loop containing nucleoside triphosphate hydrolases"/>
    <property type="match status" value="1"/>
</dbReference>
<dbReference type="PROSITE" id="PS50005">
    <property type="entry name" value="TPR"/>
    <property type="match status" value="1"/>
</dbReference>
<keyword evidence="1" id="KW-0677">Repeat</keyword>
<evidence type="ECO:0000313" key="5">
    <source>
        <dbReference type="EMBL" id="KAA2239114.1"/>
    </source>
</evidence>
<dbReference type="InterPro" id="IPR027417">
    <property type="entry name" value="P-loop_NTPase"/>
</dbReference>
<dbReference type="SMART" id="SM00671">
    <property type="entry name" value="SEL1"/>
    <property type="match status" value="4"/>
</dbReference>
<dbReference type="Proteomes" id="UP000324611">
    <property type="component" value="Unassembled WGS sequence"/>
</dbReference>
<dbReference type="RefSeq" id="WP_149840293.1">
    <property type="nucleotide sequence ID" value="NZ_VUOC01000004.1"/>
</dbReference>
<gene>
    <name evidence="5" type="ORF">F0L74_23165</name>
</gene>
<dbReference type="Pfam" id="PF13181">
    <property type="entry name" value="TPR_8"/>
    <property type="match status" value="2"/>
</dbReference>
<dbReference type="SUPFAM" id="SSF81901">
    <property type="entry name" value="HCP-like"/>
    <property type="match status" value="2"/>
</dbReference>
<dbReference type="InterPro" id="IPR011990">
    <property type="entry name" value="TPR-like_helical_dom_sf"/>
</dbReference>